<feature type="non-terminal residue" evidence="1">
    <location>
        <position position="1"/>
    </location>
</feature>
<reference evidence="1" key="1">
    <citation type="submission" date="2021-02" db="EMBL/GenBank/DDBJ databases">
        <authorList>
            <person name="Nowell W R."/>
        </authorList>
    </citation>
    <scope>NUCLEOTIDE SEQUENCE</scope>
</reference>
<evidence type="ECO:0000313" key="1">
    <source>
        <dbReference type="EMBL" id="CAF4240518.1"/>
    </source>
</evidence>
<evidence type="ECO:0000313" key="2">
    <source>
        <dbReference type="Proteomes" id="UP000663868"/>
    </source>
</evidence>
<gene>
    <name evidence="1" type="ORF">KXQ929_LOCUS42244</name>
</gene>
<sequence>DAISVLLKNAPNLSILNIHNLDYGGTVYSLIKNINNQTYNESYVNINHMIKTLKYNLLTEILDGKEKQTLLKIFSNIEYFDYTYRCRNTYEDEDDFLSNILNTITKLILLNKEIYFQVSEIDKIQYKSSENILHSFVLNYKKNVYFSSSYAEKYVRFNVWF</sequence>
<protein>
    <submittedName>
        <fullName evidence="1">Uncharacterized protein</fullName>
    </submittedName>
</protein>
<dbReference type="Proteomes" id="UP000663868">
    <property type="component" value="Unassembled WGS sequence"/>
</dbReference>
<organism evidence="1 2">
    <name type="scientific">Adineta steineri</name>
    <dbReference type="NCBI Taxonomy" id="433720"/>
    <lineage>
        <taxon>Eukaryota</taxon>
        <taxon>Metazoa</taxon>
        <taxon>Spiralia</taxon>
        <taxon>Gnathifera</taxon>
        <taxon>Rotifera</taxon>
        <taxon>Eurotatoria</taxon>
        <taxon>Bdelloidea</taxon>
        <taxon>Adinetida</taxon>
        <taxon>Adinetidae</taxon>
        <taxon>Adineta</taxon>
    </lineage>
</organism>
<proteinExistence type="predicted"/>
<dbReference type="AlphaFoldDB" id="A0A820E3L1"/>
<dbReference type="EMBL" id="CAJOBB010010171">
    <property type="protein sequence ID" value="CAF4240518.1"/>
    <property type="molecule type" value="Genomic_DNA"/>
</dbReference>
<comment type="caution">
    <text evidence="1">The sequence shown here is derived from an EMBL/GenBank/DDBJ whole genome shotgun (WGS) entry which is preliminary data.</text>
</comment>
<name>A0A820E3L1_9BILA</name>
<accession>A0A820E3L1</accession>